<protein>
    <recommendedName>
        <fullName evidence="1 4">Proteasome assembly chaperone 2</fullName>
    </recommendedName>
</protein>
<reference evidence="5" key="1">
    <citation type="submission" date="2022-07" db="EMBL/GenBank/DDBJ databases">
        <title>Genome Sequence of Leucocoprinus birnbaumii.</title>
        <authorList>
            <person name="Buettner E."/>
        </authorList>
    </citation>
    <scope>NUCLEOTIDE SEQUENCE</scope>
    <source>
        <strain evidence="5">VT141</strain>
    </source>
</reference>
<evidence type="ECO:0000256" key="2">
    <source>
        <dbReference type="ARBA" id="ARBA00023186"/>
    </source>
</evidence>
<organism evidence="5 6">
    <name type="scientific">Leucocoprinus birnbaumii</name>
    <dbReference type="NCBI Taxonomy" id="56174"/>
    <lineage>
        <taxon>Eukaryota</taxon>
        <taxon>Fungi</taxon>
        <taxon>Dikarya</taxon>
        <taxon>Basidiomycota</taxon>
        <taxon>Agaricomycotina</taxon>
        <taxon>Agaricomycetes</taxon>
        <taxon>Agaricomycetidae</taxon>
        <taxon>Agaricales</taxon>
        <taxon>Agaricineae</taxon>
        <taxon>Agaricaceae</taxon>
        <taxon>Leucocoprinus</taxon>
    </lineage>
</organism>
<dbReference type="InterPro" id="IPR019151">
    <property type="entry name" value="Proteasome_assmbl_chaperone_2"/>
</dbReference>
<comment type="function">
    <text evidence="4">Involved in 20S proteasome assembly.</text>
</comment>
<evidence type="ECO:0000256" key="1">
    <source>
        <dbReference type="ARBA" id="ARBA00019186"/>
    </source>
</evidence>
<comment type="subunit">
    <text evidence="4">Component of the 20S proteasome chaperone.</text>
</comment>
<gene>
    <name evidence="5" type="ORF">NP233_g9959</name>
</gene>
<dbReference type="GO" id="GO:0005829">
    <property type="term" value="C:cytosol"/>
    <property type="evidence" value="ECO:0007669"/>
    <property type="project" value="TreeGrafter"/>
</dbReference>
<dbReference type="Proteomes" id="UP001213000">
    <property type="component" value="Unassembled WGS sequence"/>
</dbReference>
<dbReference type="SUPFAM" id="SSF159659">
    <property type="entry name" value="Cgl1923-like"/>
    <property type="match status" value="1"/>
</dbReference>
<dbReference type="Pfam" id="PF09754">
    <property type="entry name" value="PAC2"/>
    <property type="match status" value="1"/>
</dbReference>
<dbReference type="PANTHER" id="PTHR12970:SF1">
    <property type="entry name" value="PROTEASOME ASSEMBLY CHAPERONE 2"/>
    <property type="match status" value="1"/>
</dbReference>
<dbReference type="PANTHER" id="PTHR12970">
    <property type="entry name" value="PROTEASOME ASSEMBLY CHAPERONE 2"/>
    <property type="match status" value="1"/>
</dbReference>
<dbReference type="GO" id="GO:0043248">
    <property type="term" value="P:proteasome assembly"/>
    <property type="evidence" value="ECO:0007669"/>
    <property type="project" value="TreeGrafter"/>
</dbReference>
<dbReference type="InterPro" id="IPR038389">
    <property type="entry name" value="PSMG2_sf"/>
</dbReference>
<evidence type="ECO:0000256" key="4">
    <source>
        <dbReference type="PIRNR" id="PIRNR010044"/>
    </source>
</evidence>
<proteinExistence type="inferred from homology"/>
<dbReference type="AlphaFoldDB" id="A0AAD5YLS3"/>
<dbReference type="EMBL" id="JANIEX010000947">
    <property type="protein sequence ID" value="KAJ3561830.1"/>
    <property type="molecule type" value="Genomic_DNA"/>
</dbReference>
<evidence type="ECO:0000313" key="6">
    <source>
        <dbReference type="Proteomes" id="UP001213000"/>
    </source>
</evidence>
<keyword evidence="2 4" id="KW-0143">Chaperone</keyword>
<dbReference type="Gene3D" id="3.40.50.10900">
    <property type="entry name" value="PAC-like subunit"/>
    <property type="match status" value="2"/>
</dbReference>
<evidence type="ECO:0000256" key="3">
    <source>
        <dbReference type="ARBA" id="ARBA00025745"/>
    </source>
</evidence>
<comment type="similarity">
    <text evidence="3 4">Belongs to the PSMG2 family.</text>
</comment>
<name>A0AAD5YLS3_9AGAR</name>
<sequence>MTFIYPTKDFECAGKTLIIPVVSTANVSQLAADLIIATLMLERVGVVDPSYFIPILGGREDNAPGVTTALELYGNPDIGVITLQQRSPVLKSRKEDFVAALLDFIKSSKFACVLFLSGVDVLNRTDAQMLTPTYQIVPPNGPSLVQTSLNSLTSLPIPIYKSPVRQHIQPHEQSNQEDGVIPFIPGGGLTRRILTSIPEDWSTPIAAILQFVMEGDNRADANLLSAVIAKVLNLETQIQEWRQPTSWQEGLFGTPHDQTLYG</sequence>
<accession>A0AAD5YLS3</accession>
<dbReference type="PIRSF" id="PIRSF010044">
    <property type="entry name" value="UCP010044"/>
    <property type="match status" value="1"/>
</dbReference>
<dbReference type="GO" id="GO:0005634">
    <property type="term" value="C:nucleus"/>
    <property type="evidence" value="ECO:0007669"/>
    <property type="project" value="TreeGrafter"/>
</dbReference>
<dbReference type="InterPro" id="IPR016562">
    <property type="entry name" value="Proteasome_assmbl_chp_2_euk"/>
</dbReference>
<keyword evidence="6" id="KW-1185">Reference proteome</keyword>
<comment type="caution">
    <text evidence="5">The sequence shown here is derived from an EMBL/GenBank/DDBJ whole genome shotgun (WGS) entry which is preliminary data.</text>
</comment>
<evidence type="ECO:0000313" key="5">
    <source>
        <dbReference type="EMBL" id="KAJ3561830.1"/>
    </source>
</evidence>